<dbReference type="Proteomes" id="UP000298493">
    <property type="component" value="Unassembled WGS sequence"/>
</dbReference>
<evidence type="ECO:0000313" key="2">
    <source>
        <dbReference type="Proteomes" id="UP000298493"/>
    </source>
</evidence>
<dbReference type="GO" id="GO:0016874">
    <property type="term" value="F:ligase activity"/>
    <property type="evidence" value="ECO:0007669"/>
    <property type="project" value="UniProtKB-KW"/>
</dbReference>
<protein>
    <submittedName>
        <fullName evidence="1">RNA ligase</fullName>
    </submittedName>
</protein>
<dbReference type="EMBL" id="SNSC02000009">
    <property type="protein sequence ID" value="TID21459.1"/>
    <property type="molecule type" value="Genomic_DNA"/>
</dbReference>
<comment type="caution">
    <text evidence="1">The sequence shown here is derived from an EMBL/GenBank/DDBJ whole genome shotgun (WGS) entry which is preliminary data.</text>
</comment>
<reference evidence="1 2" key="1">
    <citation type="submission" date="2019-04" db="EMBL/GenBank/DDBJ databases">
        <title>High contiguity whole genome sequence and gene annotation resource for two Venturia nashicola isolates.</title>
        <authorList>
            <person name="Prokchorchik M."/>
            <person name="Won K."/>
            <person name="Lee Y."/>
            <person name="Choi E.D."/>
            <person name="Segonzac C."/>
            <person name="Sohn K.H."/>
        </authorList>
    </citation>
    <scope>NUCLEOTIDE SEQUENCE [LARGE SCALE GENOMIC DNA]</scope>
    <source>
        <strain evidence="1 2">PRI2</strain>
    </source>
</reference>
<accession>A0A4Z1PI01</accession>
<dbReference type="AlphaFoldDB" id="A0A4Z1PI01"/>
<name>A0A4Z1PI01_9PEZI</name>
<evidence type="ECO:0000313" key="1">
    <source>
        <dbReference type="EMBL" id="TID21459.1"/>
    </source>
</evidence>
<gene>
    <name evidence="1" type="ORF">E6O75_ATG04854</name>
</gene>
<organism evidence="1 2">
    <name type="scientific">Venturia nashicola</name>
    <dbReference type="NCBI Taxonomy" id="86259"/>
    <lineage>
        <taxon>Eukaryota</taxon>
        <taxon>Fungi</taxon>
        <taxon>Dikarya</taxon>
        <taxon>Ascomycota</taxon>
        <taxon>Pezizomycotina</taxon>
        <taxon>Dothideomycetes</taxon>
        <taxon>Pleosporomycetidae</taxon>
        <taxon>Venturiales</taxon>
        <taxon>Venturiaceae</taxon>
        <taxon>Venturia</taxon>
    </lineage>
</organism>
<keyword evidence="2" id="KW-1185">Reference proteome</keyword>
<sequence>MANTYIEDYLQACERMKANRDLIAFQFLACLQVSNADSKIGYQQAIFILDHVKTYGLKSMRARWSISGIWHNNVEDLVASECLVIILGGASALARQEQEQVQPTFAYVHNDAKL</sequence>
<keyword evidence="1" id="KW-0436">Ligase</keyword>
<proteinExistence type="predicted"/>